<keyword evidence="2" id="KW-1185">Reference proteome</keyword>
<comment type="caution">
    <text evidence="1">The sequence shown here is derived from an EMBL/GenBank/DDBJ whole genome shotgun (WGS) entry which is preliminary data.</text>
</comment>
<evidence type="ECO:0000313" key="2">
    <source>
        <dbReference type="Proteomes" id="UP000616151"/>
    </source>
</evidence>
<accession>A0ACC5R6U9</accession>
<name>A0ACC5R6U9_9HYPH</name>
<evidence type="ECO:0000313" key="1">
    <source>
        <dbReference type="EMBL" id="MBK1868292.1"/>
    </source>
</evidence>
<dbReference type="EMBL" id="JAENHL010000007">
    <property type="protein sequence ID" value="MBK1868292.1"/>
    <property type="molecule type" value="Genomic_DNA"/>
</dbReference>
<gene>
    <name evidence="1" type="ORF">JHL16_18205</name>
</gene>
<sequence>MDWFHRLDLHRIDPDTLTLRRVFEMQLNYQIELVLICRTPDCRRRAKVDMITRIDKYGSASTLGHMRKRSRCSGCDMPEPDAYFLIESPRRFEDQWFPRRPS</sequence>
<proteinExistence type="predicted"/>
<protein>
    <submittedName>
        <fullName evidence="1">Uncharacterized protein</fullName>
    </submittedName>
</protein>
<reference evidence="1" key="1">
    <citation type="submission" date="2021-01" db="EMBL/GenBank/DDBJ databases">
        <authorList>
            <person name="Sun Q."/>
        </authorList>
    </citation>
    <scope>NUCLEOTIDE SEQUENCE</scope>
    <source>
        <strain evidence="1">YIM B02566</strain>
    </source>
</reference>
<dbReference type="Proteomes" id="UP000616151">
    <property type="component" value="Unassembled WGS sequence"/>
</dbReference>
<organism evidence="1 2">
    <name type="scientific">Taklimakanibacter albus</name>
    <dbReference type="NCBI Taxonomy" id="2800327"/>
    <lineage>
        <taxon>Bacteria</taxon>
        <taxon>Pseudomonadati</taxon>
        <taxon>Pseudomonadota</taxon>
        <taxon>Alphaproteobacteria</taxon>
        <taxon>Hyphomicrobiales</taxon>
        <taxon>Aestuariivirgaceae</taxon>
        <taxon>Taklimakanibacter</taxon>
    </lineage>
</organism>